<dbReference type="GO" id="GO:0016887">
    <property type="term" value="F:ATP hydrolysis activity"/>
    <property type="evidence" value="ECO:0007669"/>
    <property type="project" value="TreeGrafter"/>
</dbReference>
<feature type="domain" description="CobQ/CobB/MinD/ParA nucleotide binding" evidence="3">
    <location>
        <begin position="16"/>
        <end position="215"/>
    </location>
</feature>
<keyword evidence="1" id="KW-0547">Nucleotide-binding</keyword>
<comment type="caution">
    <text evidence="4">The sequence shown here is derived from an EMBL/GenBank/DDBJ whole genome shotgun (WGS) entry which is preliminary data.</text>
</comment>
<keyword evidence="4" id="KW-0282">Flagellum</keyword>
<keyword evidence="4" id="KW-0969">Cilium</keyword>
<dbReference type="GO" id="GO:0051782">
    <property type="term" value="P:negative regulation of cell division"/>
    <property type="evidence" value="ECO:0007669"/>
    <property type="project" value="TreeGrafter"/>
</dbReference>
<dbReference type="InterPro" id="IPR050625">
    <property type="entry name" value="ParA/MinD_ATPase"/>
</dbReference>
<dbReference type="Gene3D" id="3.40.50.300">
    <property type="entry name" value="P-loop containing nucleotide triphosphate hydrolases"/>
    <property type="match status" value="1"/>
</dbReference>
<dbReference type="GO" id="GO:0005829">
    <property type="term" value="C:cytosol"/>
    <property type="evidence" value="ECO:0007669"/>
    <property type="project" value="TreeGrafter"/>
</dbReference>
<reference evidence="4 5" key="1">
    <citation type="submission" date="2018-10" db="EMBL/GenBank/DDBJ databases">
        <title>Genomic Encyclopedia of Type Strains, Phase IV (KMG-IV): sequencing the most valuable type-strain genomes for metagenomic binning, comparative biology and taxonomic classification.</title>
        <authorList>
            <person name="Goeker M."/>
        </authorList>
    </citation>
    <scope>NUCLEOTIDE SEQUENCE [LARGE SCALE GENOMIC DNA]</scope>
    <source>
        <strain evidence="4 5">DSM 4734</strain>
    </source>
</reference>
<dbReference type="AlphaFoldDB" id="A0A495DP36"/>
<keyword evidence="4" id="KW-0966">Cell projection</keyword>
<dbReference type="RefSeq" id="WP_121209886.1">
    <property type="nucleotide sequence ID" value="NZ_RBIM01000001.1"/>
</dbReference>
<dbReference type="EMBL" id="RBIM01000001">
    <property type="protein sequence ID" value="RKR04051.1"/>
    <property type="molecule type" value="Genomic_DNA"/>
</dbReference>
<name>A0A495DP36_9PROT</name>
<evidence type="ECO:0000256" key="1">
    <source>
        <dbReference type="ARBA" id="ARBA00022741"/>
    </source>
</evidence>
<sequence>MKIASAPQDRSAGRILAIASGKGGVGKTMLSIGMARAFSQMGERCLLMDGDLGMANIDVQLGLQPNSDISSVINGRVAIADAVCPAMGGAAQKGGFDVISGRSGSGALANLAGPGLTKLATGVAALALSYDRAILDLAAGADRATIRLALTADDVVIVLNDEPTSLTDAYAFVKTLRLHDDGASPLVVINNAPSINAANEAFSAFRKTCEAFLSFTPTLAGIVRRDPTVPAAIRAQTAVSLRAPQCEAAKDIQALAGSLARGKQAA</sequence>
<evidence type="ECO:0000313" key="4">
    <source>
        <dbReference type="EMBL" id="RKR04051.1"/>
    </source>
</evidence>
<protein>
    <submittedName>
        <fullName evidence="4">Flagellar biosynthesis protein FlhG</fullName>
    </submittedName>
</protein>
<dbReference type="Pfam" id="PF01656">
    <property type="entry name" value="CbiA"/>
    <property type="match status" value="1"/>
</dbReference>
<dbReference type="Proteomes" id="UP000273675">
    <property type="component" value="Unassembled WGS sequence"/>
</dbReference>
<dbReference type="InterPro" id="IPR027417">
    <property type="entry name" value="P-loop_NTPase"/>
</dbReference>
<dbReference type="SUPFAM" id="SSF52540">
    <property type="entry name" value="P-loop containing nucleoside triphosphate hydrolases"/>
    <property type="match status" value="1"/>
</dbReference>
<dbReference type="GO" id="GO:0005524">
    <property type="term" value="F:ATP binding"/>
    <property type="evidence" value="ECO:0007669"/>
    <property type="project" value="UniProtKB-KW"/>
</dbReference>
<evidence type="ECO:0000256" key="2">
    <source>
        <dbReference type="ARBA" id="ARBA00022840"/>
    </source>
</evidence>
<organism evidence="4 5">
    <name type="scientific">Maricaulis maris</name>
    <dbReference type="NCBI Taxonomy" id="74318"/>
    <lineage>
        <taxon>Bacteria</taxon>
        <taxon>Pseudomonadati</taxon>
        <taxon>Pseudomonadota</taxon>
        <taxon>Alphaproteobacteria</taxon>
        <taxon>Maricaulales</taxon>
        <taxon>Maricaulaceae</taxon>
        <taxon>Maricaulis</taxon>
    </lineage>
</organism>
<dbReference type="PANTHER" id="PTHR43384:SF4">
    <property type="entry name" value="CELLULOSE BIOSYNTHESIS PROTEIN BCSQ-RELATED"/>
    <property type="match status" value="1"/>
</dbReference>
<dbReference type="InterPro" id="IPR002586">
    <property type="entry name" value="CobQ/CobB/MinD/ParA_Nub-bd_dom"/>
</dbReference>
<dbReference type="PANTHER" id="PTHR43384">
    <property type="entry name" value="SEPTUM SITE-DETERMINING PROTEIN MIND HOMOLOG, CHLOROPLASTIC-RELATED"/>
    <property type="match status" value="1"/>
</dbReference>
<accession>A0A495DP36</accession>
<evidence type="ECO:0000259" key="3">
    <source>
        <dbReference type="Pfam" id="PF01656"/>
    </source>
</evidence>
<evidence type="ECO:0000313" key="5">
    <source>
        <dbReference type="Proteomes" id="UP000273675"/>
    </source>
</evidence>
<proteinExistence type="predicted"/>
<gene>
    <name evidence="4" type="ORF">C7435_0494</name>
</gene>
<dbReference type="GO" id="GO:0009898">
    <property type="term" value="C:cytoplasmic side of plasma membrane"/>
    <property type="evidence" value="ECO:0007669"/>
    <property type="project" value="TreeGrafter"/>
</dbReference>
<dbReference type="OrthoDB" id="9804460at2"/>
<keyword evidence="2" id="KW-0067">ATP-binding</keyword>